<dbReference type="KEGG" id="ome:OLMES_2295"/>
<reference evidence="2 3" key="1">
    <citation type="submission" date="2017-05" db="EMBL/GenBank/DDBJ databases">
        <title>Genomic insights into alkan degradation activity of Oleiphilus messinensis.</title>
        <authorList>
            <person name="Kozyavkin S.A."/>
            <person name="Slesarev A.I."/>
            <person name="Golyshin P.N."/>
            <person name="Korzhenkov A."/>
            <person name="Golyshina O.N."/>
            <person name="Toshchakov S.V."/>
        </authorList>
    </citation>
    <scope>NUCLEOTIDE SEQUENCE [LARGE SCALE GENOMIC DNA]</scope>
    <source>
        <strain evidence="2 3">ME102</strain>
    </source>
</reference>
<name>A0A1Y0I785_9GAMM</name>
<feature type="transmembrane region" description="Helical" evidence="1">
    <location>
        <begin position="118"/>
        <end position="141"/>
    </location>
</feature>
<accession>A0A1Y0I785</accession>
<feature type="transmembrane region" description="Helical" evidence="1">
    <location>
        <begin position="34"/>
        <end position="54"/>
    </location>
</feature>
<dbReference type="InterPro" id="IPR007404">
    <property type="entry name" value="YdjM-like"/>
</dbReference>
<keyword evidence="1" id="KW-0472">Membrane</keyword>
<dbReference type="EMBL" id="CP021425">
    <property type="protein sequence ID" value="ARU56358.1"/>
    <property type="molecule type" value="Genomic_DNA"/>
</dbReference>
<organism evidence="2 3">
    <name type="scientific">Oleiphilus messinensis</name>
    <dbReference type="NCBI Taxonomy" id="141451"/>
    <lineage>
        <taxon>Bacteria</taxon>
        <taxon>Pseudomonadati</taxon>
        <taxon>Pseudomonadota</taxon>
        <taxon>Gammaproteobacteria</taxon>
        <taxon>Oceanospirillales</taxon>
        <taxon>Oleiphilaceae</taxon>
        <taxon>Oleiphilus</taxon>
    </lineage>
</organism>
<dbReference type="AlphaFoldDB" id="A0A1Y0I785"/>
<gene>
    <name evidence="2" type="ORF">OLMES_2295</name>
</gene>
<keyword evidence="1" id="KW-0812">Transmembrane</keyword>
<sequence>MPTGLFTPVEAAILWFTGMLGGIMPDIDSDSSTVVSGVFTGLGVCSAFFVSVWMNHLDLLSLWAVMLATFIIIRYALMQAFMRLTRHRGAFHSILAAITFGTGITCFAYLALQLDTNFSWGLGLMMFAGYMTHLLLDEIYAVDFAGMEFKQSFGSAIKPVSLKSYGASTLFLLISIVSLYLTPIPDNIELAFNEIPAITKLNHWWNNMMVAGNNWLTQVRP</sequence>
<feature type="transmembrane region" description="Helical" evidence="1">
    <location>
        <begin position="162"/>
        <end position="181"/>
    </location>
</feature>
<keyword evidence="3" id="KW-1185">Reference proteome</keyword>
<keyword evidence="1" id="KW-1133">Transmembrane helix</keyword>
<dbReference type="GO" id="GO:0016787">
    <property type="term" value="F:hydrolase activity"/>
    <property type="evidence" value="ECO:0007669"/>
    <property type="project" value="UniProtKB-KW"/>
</dbReference>
<proteinExistence type="predicted"/>
<evidence type="ECO:0000313" key="3">
    <source>
        <dbReference type="Proteomes" id="UP000196027"/>
    </source>
</evidence>
<evidence type="ECO:0000256" key="1">
    <source>
        <dbReference type="SAM" id="Phobius"/>
    </source>
</evidence>
<keyword evidence="2" id="KW-0378">Hydrolase</keyword>
<feature type="transmembrane region" description="Helical" evidence="1">
    <location>
        <begin position="6"/>
        <end position="27"/>
    </location>
</feature>
<dbReference type="Pfam" id="PF04307">
    <property type="entry name" value="YdjM"/>
    <property type="match status" value="1"/>
</dbReference>
<evidence type="ECO:0000313" key="2">
    <source>
        <dbReference type="EMBL" id="ARU56358.1"/>
    </source>
</evidence>
<dbReference type="Proteomes" id="UP000196027">
    <property type="component" value="Chromosome"/>
</dbReference>
<feature type="transmembrane region" description="Helical" evidence="1">
    <location>
        <begin position="60"/>
        <end position="77"/>
    </location>
</feature>
<protein>
    <submittedName>
        <fullName evidence="2">Membrane-bound metal-dependent hydrolase</fullName>
    </submittedName>
</protein>
<feature type="transmembrane region" description="Helical" evidence="1">
    <location>
        <begin position="89"/>
        <end position="112"/>
    </location>
</feature>